<keyword evidence="2" id="KW-1185">Reference proteome</keyword>
<dbReference type="AlphaFoldDB" id="A0A9W4UF48"/>
<name>A0A9W4UF48_9PLEO</name>
<comment type="caution">
    <text evidence="1">The sequence shown here is derived from an EMBL/GenBank/DDBJ whole genome shotgun (WGS) entry which is preliminary data.</text>
</comment>
<dbReference type="Proteomes" id="UP001152607">
    <property type="component" value="Unassembled WGS sequence"/>
</dbReference>
<proteinExistence type="predicted"/>
<gene>
    <name evidence="1" type="ORF">PDIGIT_LOCUS6618</name>
</gene>
<dbReference type="EMBL" id="CAOQHR010000004">
    <property type="protein sequence ID" value="CAI6333572.1"/>
    <property type="molecule type" value="Genomic_DNA"/>
</dbReference>
<sequence length="110" mass="12482">MRLVRSLAQAILSFHLVFHFGFRQSSLQPRLQATTTRNSLSNGARLARPSFGAELSNSSSRYPLRWYCGPVCARPVLDRTWYFDRVDSTTIRLSGNMAVPFRVSFSLPVD</sequence>
<protein>
    <submittedName>
        <fullName evidence="1">Uncharacterized protein</fullName>
    </submittedName>
</protein>
<organism evidence="1 2">
    <name type="scientific">Periconia digitata</name>
    <dbReference type="NCBI Taxonomy" id="1303443"/>
    <lineage>
        <taxon>Eukaryota</taxon>
        <taxon>Fungi</taxon>
        <taxon>Dikarya</taxon>
        <taxon>Ascomycota</taxon>
        <taxon>Pezizomycotina</taxon>
        <taxon>Dothideomycetes</taxon>
        <taxon>Pleosporomycetidae</taxon>
        <taxon>Pleosporales</taxon>
        <taxon>Massarineae</taxon>
        <taxon>Periconiaceae</taxon>
        <taxon>Periconia</taxon>
    </lineage>
</organism>
<evidence type="ECO:0000313" key="1">
    <source>
        <dbReference type="EMBL" id="CAI6333572.1"/>
    </source>
</evidence>
<reference evidence="1" key="1">
    <citation type="submission" date="2023-01" db="EMBL/GenBank/DDBJ databases">
        <authorList>
            <person name="Van Ghelder C."/>
            <person name="Rancurel C."/>
        </authorList>
    </citation>
    <scope>NUCLEOTIDE SEQUENCE</scope>
    <source>
        <strain evidence="1">CNCM I-4278</strain>
    </source>
</reference>
<evidence type="ECO:0000313" key="2">
    <source>
        <dbReference type="Proteomes" id="UP001152607"/>
    </source>
</evidence>
<accession>A0A9W4UF48</accession>